<evidence type="ECO:0000313" key="2">
    <source>
        <dbReference type="EMBL" id="SDI18159.1"/>
    </source>
</evidence>
<dbReference type="Pfam" id="PF20251">
    <property type="entry name" value="Big_14"/>
    <property type="match status" value="1"/>
</dbReference>
<reference evidence="2 3" key="1">
    <citation type="submission" date="2016-10" db="EMBL/GenBank/DDBJ databases">
        <authorList>
            <person name="de Groot N.N."/>
        </authorList>
    </citation>
    <scope>NUCLEOTIDE SEQUENCE [LARGE SCALE GENOMIC DNA]</scope>
    <source>
        <strain evidence="2 3">CGMCC 1.5058</strain>
    </source>
</reference>
<proteinExistence type="predicted"/>
<evidence type="ECO:0000259" key="1">
    <source>
        <dbReference type="Pfam" id="PF20251"/>
    </source>
</evidence>
<accession>A0A1G8IGM0</accession>
<dbReference type="Proteomes" id="UP000183255">
    <property type="component" value="Unassembled WGS sequence"/>
</dbReference>
<sequence>MKKGVIAFSLVIITIFTGCSGWKRSGYDRMELNSVGEVEITDVRQNNNVIYYTLINGTDQSIWFGSKFEFERERLGKWYKMETVVDAEVTPELYHIPPNSKEEYPIYLEYWKNVKPGKYRIVKEFNLSQYNEIRKEEEPGNEYFFVSQVFEIVE</sequence>
<dbReference type="RefSeq" id="WP_031574557.1">
    <property type="nucleotide sequence ID" value="NZ_FNDZ01000001.1"/>
</dbReference>
<name>A0A1G8IGM0_9CLOT</name>
<dbReference type="EMBL" id="FNDZ01000001">
    <property type="protein sequence ID" value="SDI18159.1"/>
    <property type="molecule type" value="Genomic_DNA"/>
</dbReference>
<gene>
    <name evidence="2" type="ORF">SAMN05421804_101885</name>
</gene>
<protein>
    <recommendedName>
        <fullName evidence="1">Bacterial Ig-like domain-containing protein</fullName>
    </recommendedName>
</protein>
<dbReference type="PROSITE" id="PS51257">
    <property type="entry name" value="PROKAR_LIPOPROTEIN"/>
    <property type="match status" value="1"/>
</dbReference>
<organism evidence="2 3">
    <name type="scientific">Proteiniclasticum ruminis</name>
    <dbReference type="NCBI Taxonomy" id="398199"/>
    <lineage>
        <taxon>Bacteria</taxon>
        <taxon>Bacillati</taxon>
        <taxon>Bacillota</taxon>
        <taxon>Clostridia</taxon>
        <taxon>Eubacteriales</taxon>
        <taxon>Clostridiaceae</taxon>
        <taxon>Proteiniclasticum</taxon>
    </lineage>
</organism>
<dbReference type="InterPro" id="IPR046878">
    <property type="entry name" value="Big_14"/>
</dbReference>
<feature type="domain" description="Bacterial Ig-like" evidence="1">
    <location>
        <begin position="39"/>
        <end position="132"/>
    </location>
</feature>
<evidence type="ECO:0000313" key="3">
    <source>
        <dbReference type="Proteomes" id="UP000183255"/>
    </source>
</evidence>
<dbReference type="AlphaFoldDB" id="A0A1G8IGM0"/>